<feature type="compositionally biased region" description="Basic and acidic residues" evidence="1">
    <location>
        <begin position="84"/>
        <end position="97"/>
    </location>
</feature>
<proteinExistence type="predicted"/>
<dbReference type="AlphaFoldDB" id="A0A4C1YFN4"/>
<comment type="caution">
    <text evidence="2">The sequence shown here is derived from an EMBL/GenBank/DDBJ whole genome shotgun (WGS) entry which is preliminary data.</text>
</comment>
<feature type="compositionally biased region" description="Basic residues" evidence="1">
    <location>
        <begin position="119"/>
        <end position="130"/>
    </location>
</feature>
<dbReference type="EMBL" id="BGZK01001226">
    <property type="protein sequence ID" value="GBP74868.1"/>
    <property type="molecule type" value="Genomic_DNA"/>
</dbReference>
<evidence type="ECO:0000256" key="1">
    <source>
        <dbReference type="SAM" id="MobiDB-lite"/>
    </source>
</evidence>
<accession>A0A4C1YFN4</accession>
<reference evidence="2 3" key="1">
    <citation type="journal article" date="2019" name="Commun. Biol.">
        <title>The bagworm genome reveals a unique fibroin gene that provides high tensile strength.</title>
        <authorList>
            <person name="Kono N."/>
            <person name="Nakamura H."/>
            <person name="Ohtoshi R."/>
            <person name="Tomita M."/>
            <person name="Numata K."/>
            <person name="Arakawa K."/>
        </authorList>
    </citation>
    <scope>NUCLEOTIDE SEQUENCE [LARGE SCALE GENOMIC DNA]</scope>
</reference>
<dbReference type="Proteomes" id="UP000299102">
    <property type="component" value="Unassembled WGS sequence"/>
</dbReference>
<feature type="region of interest" description="Disordered" evidence="1">
    <location>
        <begin position="80"/>
        <end position="141"/>
    </location>
</feature>
<organism evidence="2 3">
    <name type="scientific">Eumeta variegata</name>
    <name type="common">Bagworm moth</name>
    <name type="synonym">Eumeta japonica</name>
    <dbReference type="NCBI Taxonomy" id="151549"/>
    <lineage>
        <taxon>Eukaryota</taxon>
        <taxon>Metazoa</taxon>
        <taxon>Ecdysozoa</taxon>
        <taxon>Arthropoda</taxon>
        <taxon>Hexapoda</taxon>
        <taxon>Insecta</taxon>
        <taxon>Pterygota</taxon>
        <taxon>Neoptera</taxon>
        <taxon>Endopterygota</taxon>
        <taxon>Lepidoptera</taxon>
        <taxon>Glossata</taxon>
        <taxon>Ditrysia</taxon>
        <taxon>Tineoidea</taxon>
        <taxon>Psychidae</taxon>
        <taxon>Oiketicinae</taxon>
        <taxon>Eumeta</taxon>
    </lineage>
</organism>
<evidence type="ECO:0000313" key="3">
    <source>
        <dbReference type="Proteomes" id="UP000299102"/>
    </source>
</evidence>
<protein>
    <submittedName>
        <fullName evidence="2">Uncharacterized protein</fullName>
    </submittedName>
</protein>
<sequence>MVLPMSKTINSDLYCKQLMRLKQEVEKKRLKLINRKGVSDARALYRRVLGRYGFSVFRIRAPAPAETNGVGIDAMRVNGVHAPADNEKQRKREERLCDFSPLPDDTRRQARHCSQSTRRSGHPHCFSSHKKVADQNFKTLP</sequence>
<name>A0A4C1YFN4_EUMVA</name>
<gene>
    <name evidence="2" type="ORF">EVAR_99693_1</name>
</gene>
<evidence type="ECO:0000313" key="2">
    <source>
        <dbReference type="EMBL" id="GBP74868.1"/>
    </source>
</evidence>
<dbReference type="OrthoDB" id="616263at2759"/>
<keyword evidence="3" id="KW-1185">Reference proteome</keyword>